<protein>
    <submittedName>
        <fullName evidence="1">Uncharacterized protein</fullName>
    </submittedName>
</protein>
<keyword evidence="2" id="KW-1185">Reference proteome</keyword>
<dbReference type="AlphaFoldDB" id="A0A9D4ZQK5"/>
<dbReference type="Proteomes" id="UP000886520">
    <property type="component" value="Chromosome 1"/>
</dbReference>
<dbReference type="EMBL" id="JABFUD020000001">
    <property type="protein sequence ID" value="KAI5084113.1"/>
    <property type="molecule type" value="Genomic_DNA"/>
</dbReference>
<evidence type="ECO:0000313" key="2">
    <source>
        <dbReference type="Proteomes" id="UP000886520"/>
    </source>
</evidence>
<accession>A0A9D4ZQK5</accession>
<gene>
    <name evidence="1" type="ORF">GOP47_0000282</name>
</gene>
<comment type="caution">
    <text evidence="1">The sequence shown here is derived from an EMBL/GenBank/DDBJ whole genome shotgun (WGS) entry which is preliminary data.</text>
</comment>
<proteinExistence type="predicted"/>
<evidence type="ECO:0000313" key="1">
    <source>
        <dbReference type="EMBL" id="KAI5084113.1"/>
    </source>
</evidence>
<organism evidence="1 2">
    <name type="scientific">Adiantum capillus-veneris</name>
    <name type="common">Maidenhair fern</name>
    <dbReference type="NCBI Taxonomy" id="13818"/>
    <lineage>
        <taxon>Eukaryota</taxon>
        <taxon>Viridiplantae</taxon>
        <taxon>Streptophyta</taxon>
        <taxon>Embryophyta</taxon>
        <taxon>Tracheophyta</taxon>
        <taxon>Polypodiopsida</taxon>
        <taxon>Polypodiidae</taxon>
        <taxon>Polypodiales</taxon>
        <taxon>Pteridineae</taxon>
        <taxon>Pteridaceae</taxon>
        <taxon>Vittarioideae</taxon>
        <taxon>Adiantum</taxon>
    </lineage>
</organism>
<reference evidence="1" key="1">
    <citation type="submission" date="2021-01" db="EMBL/GenBank/DDBJ databases">
        <title>Adiantum capillus-veneris genome.</title>
        <authorList>
            <person name="Fang Y."/>
            <person name="Liao Q."/>
        </authorList>
    </citation>
    <scope>NUCLEOTIDE SEQUENCE</scope>
    <source>
        <strain evidence="1">H3</strain>
        <tissue evidence="1">Leaf</tissue>
    </source>
</reference>
<name>A0A9D4ZQK5_ADICA</name>
<sequence length="82" mass="8889">MQSSPSQLSSAAYHLSNGASRVESGCATQVPKTAAPRTPFNLLLLHLLPHLPQPPSPAHYVHKRKNIILMKIPHVEKTCSSA</sequence>